<protein>
    <submittedName>
        <fullName evidence="3">Uncharacterized protein</fullName>
    </submittedName>
</protein>
<evidence type="ECO:0000256" key="1">
    <source>
        <dbReference type="SAM" id="MobiDB-lite"/>
    </source>
</evidence>
<evidence type="ECO:0000313" key="4">
    <source>
        <dbReference type="Proteomes" id="UP000799324"/>
    </source>
</evidence>
<keyword evidence="2" id="KW-0812">Transmembrane</keyword>
<proteinExistence type="predicted"/>
<organism evidence="3 4">
    <name type="scientific">Lophiostoma macrostomum CBS 122681</name>
    <dbReference type="NCBI Taxonomy" id="1314788"/>
    <lineage>
        <taxon>Eukaryota</taxon>
        <taxon>Fungi</taxon>
        <taxon>Dikarya</taxon>
        <taxon>Ascomycota</taxon>
        <taxon>Pezizomycotina</taxon>
        <taxon>Dothideomycetes</taxon>
        <taxon>Pleosporomycetidae</taxon>
        <taxon>Pleosporales</taxon>
        <taxon>Lophiostomataceae</taxon>
        <taxon>Lophiostoma</taxon>
    </lineage>
</organism>
<keyword evidence="2" id="KW-1133">Transmembrane helix</keyword>
<evidence type="ECO:0000256" key="2">
    <source>
        <dbReference type="SAM" id="Phobius"/>
    </source>
</evidence>
<reference evidence="3" key="1">
    <citation type="journal article" date="2020" name="Stud. Mycol.">
        <title>101 Dothideomycetes genomes: a test case for predicting lifestyles and emergence of pathogens.</title>
        <authorList>
            <person name="Haridas S."/>
            <person name="Albert R."/>
            <person name="Binder M."/>
            <person name="Bloem J."/>
            <person name="Labutti K."/>
            <person name="Salamov A."/>
            <person name="Andreopoulos B."/>
            <person name="Baker S."/>
            <person name="Barry K."/>
            <person name="Bills G."/>
            <person name="Bluhm B."/>
            <person name="Cannon C."/>
            <person name="Castanera R."/>
            <person name="Culley D."/>
            <person name="Daum C."/>
            <person name="Ezra D."/>
            <person name="Gonzalez J."/>
            <person name="Henrissat B."/>
            <person name="Kuo A."/>
            <person name="Liang C."/>
            <person name="Lipzen A."/>
            <person name="Lutzoni F."/>
            <person name="Magnuson J."/>
            <person name="Mondo S."/>
            <person name="Nolan M."/>
            <person name="Ohm R."/>
            <person name="Pangilinan J."/>
            <person name="Park H.-J."/>
            <person name="Ramirez L."/>
            <person name="Alfaro M."/>
            <person name="Sun H."/>
            <person name="Tritt A."/>
            <person name="Yoshinaga Y."/>
            <person name="Zwiers L.-H."/>
            <person name="Turgeon B."/>
            <person name="Goodwin S."/>
            <person name="Spatafora J."/>
            <person name="Crous P."/>
            <person name="Grigoriev I."/>
        </authorList>
    </citation>
    <scope>NUCLEOTIDE SEQUENCE</scope>
    <source>
        <strain evidence="3">CBS 122681</strain>
    </source>
</reference>
<sequence length="327" mass="36479">MEKDHGTHTPASLTTGAGIAIGVVIGTLTIGLMVGGWAIYRNRRRRAEQDTNILPTHNRDIRRLSRETFAVPPDVHQPVDRRVHSNAPVSNMIIELDDFDHRGQRLARPVQRSDLADFRPASGMYAYASLEDQHRSHLEHRGHVVSFREPGARRPTPTPIESLFALPRPPTPAISFITEDGSEYVGTAVSPEQVITVADYIANRTVPRRPRRPRRPDTPSDGSIIPPILRGQPLEMGRLPLDMMEFPPEMFGLGPEMIGLGDPFDQEGLPRHWSNESVDTLPRSDANIRDIIHDIMQRSYVYSKSNTSSRHGTISLVLTSALGIKLV</sequence>
<dbReference type="EMBL" id="MU004482">
    <property type="protein sequence ID" value="KAF2649685.1"/>
    <property type="molecule type" value="Genomic_DNA"/>
</dbReference>
<keyword evidence="2" id="KW-0472">Membrane</keyword>
<name>A0A6A6SPB4_9PLEO</name>
<gene>
    <name evidence="3" type="ORF">K491DRAFT_172567</name>
</gene>
<accession>A0A6A6SPB4</accession>
<dbReference type="Proteomes" id="UP000799324">
    <property type="component" value="Unassembled WGS sequence"/>
</dbReference>
<feature type="transmembrane region" description="Helical" evidence="2">
    <location>
        <begin position="17"/>
        <end position="40"/>
    </location>
</feature>
<feature type="region of interest" description="Disordered" evidence="1">
    <location>
        <begin position="205"/>
        <end position="229"/>
    </location>
</feature>
<dbReference type="AlphaFoldDB" id="A0A6A6SPB4"/>
<keyword evidence="4" id="KW-1185">Reference proteome</keyword>
<evidence type="ECO:0000313" key="3">
    <source>
        <dbReference type="EMBL" id="KAF2649685.1"/>
    </source>
</evidence>